<proteinExistence type="predicted"/>
<evidence type="ECO:0000313" key="5">
    <source>
        <dbReference type="Proteomes" id="UP001274321"/>
    </source>
</evidence>
<evidence type="ECO:0000259" key="2">
    <source>
        <dbReference type="Pfam" id="PF13550"/>
    </source>
</evidence>
<dbReference type="CDD" id="cd19607">
    <property type="entry name" value="GTA_TIM-barrel-like"/>
    <property type="match status" value="1"/>
</dbReference>
<feature type="domain" description="GTA TIM-barrel-like" evidence="1">
    <location>
        <begin position="420"/>
        <end position="717"/>
    </location>
</feature>
<dbReference type="InterPro" id="IPR025195">
    <property type="entry name" value="GTA_TIM_dom"/>
</dbReference>
<dbReference type="InterPro" id="IPR032876">
    <property type="entry name" value="J_dom"/>
</dbReference>
<feature type="domain" description="Tip attachment protein J" evidence="2">
    <location>
        <begin position="775"/>
        <end position="936"/>
    </location>
</feature>
<dbReference type="Gene3D" id="3.20.20.80">
    <property type="entry name" value="Glycosidases"/>
    <property type="match status" value="1"/>
</dbReference>
<dbReference type="Pfam" id="PF13550">
    <property type="entry name" value="Phage-tail_3"/>
    <property type="match status" value="1"/>
</dbReference>
<evidence type="ECO:0000313" key="4">
    <source>
        <dbReference type="EMBL" id="MDX6806569.1"/>
    </source>
</evidence>
<dbReference type="Proteomes" id="UP001274321">
    <property type="component" value="Unassembled WGS sequence"/>
</dbReference>
<dbReference type="EMBL" id="JAXAFJ010000006">
    <property type="protein sequence ID" value="MDX6806569.1"/>
    <property type="molecule type" value="Genomic_DNA"/>
</dbReference>
<organism evidence="4 5">
    <name type="scientific">Terrihabitans rhizophilus</name>
    <dbReference type="NCBI Taxonomy" id="3092662"/>
    <lineage>
        <taxon>Bacteria</taxon>
        <taxon>Pseudomonadati</taxon>
        <taxon>Pseudomonadota</taxon>
        <taxon>Alphaproteobacteria</taxon>
        <taxon>Hyphomicrobiales</taxon>
        <taxon>Terrihabitans</taxon>
    </lineage>
</organism>
<dbReference type="SUPFAM" id="SSF51445">
    <property type="entry name" value="(Trans)glycosidases"/>
    <property type="match status" value="1"/>
</dbReference>
<dbReference type="InterPro" id="IPR017853">
    <property type="entry name" value="GH"/>
</dbReference>
<reference evidence="4 5" key="1">
    <citation type="submission" date="2023-11" db="EMBL/GenBank/DDBJ databases">
        <authorList>
            <person name="Bao R."/>
        </authorList>
    </citation>
    <scope>NUCLEOTIDE SEQUENCE [LARGE SCALE GENOMIC DNA]</scope>
    <source>
        <strain evidence="4 5">PJ23</strain>
    </source>
</reference>
<feature type="domain" description="Rcc01698-like C-terminal" evidence="3">
    <location>
        <begin position="1027"/>
        <end position="1126"/>
    </location>
</feature>
<dbReference type="RefSeq" id="WP_319844698.1">
    <property type="nucleotide sequence ID" value="NZ_JAXAFJ010000006.1"/>
</dbReference>
<dbReference type="Pfam" id="PF23666">
    <property type="entry name" value="Rcc01698_C"/>
    <property type="match status" value="1"/>
</dbReference>
<evidence type="ECO:0000259" key="1">
    <source>
        <dbReference type="Pfam" id="PF13547"/>
    </source>
</evidence>
<keyword evidence="4" id="KW-0378">Hydrolase</keyword>
<comment type="caution">
    <text evidence="4">The sequence shown here is derived from an EMBL/GenBank/DDBJ whole genome shotgun (WGS) entry which is preliminary data.</text>
</comment>
<keyword evidence="5" id="KW-1185">Reference proteome</keyword>
<evidence type="ECO:0000259" key="3">
    <source>
        <dbReference type="Pfam" id="PF23666"/>
    </source>
</evidence>
<dbReference type="InterPro" id="IPR056490">
    <property type="entry name" value="Rcc01698_C"/>
</dbReference>
<name>A0ABU4RNZ7_9HYPH</name>
<dbReference type="GO" id="GO:0016787">
    <property type="term" value="F:hydrolase activity"/>
    <property type="evidence" value="ECO:0007669"/>
    <property type="project" value="UniProtKB-KW"/>
</dbReference>
<protein>
    <submittedName>
        <fullName evidence="4">Glycoside hydrolase/phage tail family protein</fullName>
    </submittedName>
</protein>
<dbReference type="Pfam" id="PF13547">
    <property type="entry name" value="GTA_TIM"/>
    <property type="match status" value="1"/>
</dbReference>
<gene>
    <name evidence="4" type="ORF">SCD90_10875</name>
</gene>
<accession>A0ABU4RNZ7</accession>
<sequence>MATIVFQAAGAALGGMFGPIGSIIGRAAGGLLGAAVDRSLLGGGAAGPSPKLKNLDVTASTEGTPIARVWGRARLPGQIIWATRLKAVTRSRDSGGKGLASSGSVKTTSYYANVALGICEGPIAHVSRVWADGKPLNTRKLAMRIYLGAEEQEPDPLIIAKEGAANAPAYRGLAYAVFENLPLEEFGNRIPQLSFEVIRPVGALENKIRSVCLIPGATEFGYDTRAVSRKMGLGETASENRHTRSASTNLEASLDELQALCPNLQNVSLIVAWFGDDLRAGYCSVAPRVDSKSKRTTGATWSVAGLERDDARLVSMVEGRPAYGGSPSDESVVRAIRAIKGRGLGVTLYPFLMMDIPAGNTLPDPVSGTAPQPPYPWRGQVVAEDPAAAGADVARFFGDAKASHFLRLGEQVIYLGPAEWTWRRFVLHAANLARVAGGVDALVIGSEFRDLTRSRDADGIYPAAAELVDLASEVRTTLGAGARITYAADWTEYGADVLDGGATVRFPLDPLWASSHLDAVGIDFYPPLADWRAGGAHLDRLAGQESVYDAESLAANVTGGEAFDWFYAGPADRLAQHRLPITDGLDKPWTFRAKDLAGWWSQPHVERTGGVEHAEPTDWMPGSKPIWLTEIGCPAVDKGANAPNMFPDDKSSAASIPPFSSGGRDDLMQRRALEAVLDTYDATSDRNPVSPIYAGWMVDGQHSSVWCWDARPFPEFPRNLDVWSDGVAHETGHWLNGRLGQAPLAELTAAVLQEAGADSYRSDQLEGVVAGYVVDRPASARELLEPLADLFGFGAFEREGAIHLVPRGRGQVRNLVINDLAENEGDAAPAFVRGQESEIPTEIAVGFEDLAADYRPSVTSARRGGVGADAMVTLQTSIVGGLPEMGRAAAIRLQDLWIARDIANFSLAPAEVALEPGDLVTLPVAGRVKRFEVIEIADGPVRRVSCRAVEPAIFDAPRLGFARLPERHQEEGGAPEVMVLDLPESGGGTSAVLSRIAIAAKPWPRAMIVWKDSGGSFDPVLRATTPAVLGETLDALAPGAVWRFDLSSFVHVRVVGAELMGASDERLFAGANAAAIETEDGGWEVLQFGNAELVSTGVYRLSHFLRGQSGTEAAAGAPKSPGRRFVLLDDAVLPLVSGVDALGRPTTFRVSAAGRDFADEDAVGVTVTSSAEALLPWAPVHLRADWQDDDIAIGWIRRTRSGGDTWDATEVPLAEENEAYLLQIMKDGVAVRQIRTGASGHLYTAAEQTADFGAPQTVIGFRVAQISAVAGPGKPAEGTFHA</sequence>